<dbReference type="SUPFAM" id="SSF117070">
    <property type="entry name" value="LEA14-like"/>
    <property type="match status" value="1"/>
</dbReference>
<feature type="transmembrane region" description="Helical" evidence="5">
    <location>
        <begin position="62"/>
        <end position="91"/>
    </location>
</feature>
<proteinExistence type="predicted"/>
<keyword evidence="4 5" id="KW-0472">Membrane</keyword>
<protein>
    <submittedName>
        <fullName evidence="7">Late embryogenesis abundant (LEA) hydroxyproline-rich glycoprotein family</fullName>
    </submittedName>
</protein>
<dbReference type="InterPro" id="IPR044839">
    <property type="entry name" value="NDR1-like"/>
</dbReference>
<feature type="domain" description="Late embryogenesis abundant protein LEA-2 subgroup" evidence="6">
    <location>
        <begin position="128"/>
        <end position="209"/>
    </location>
</feature>
<comment type="caution">
    <text evidence="7">The sequence shown here is derived from an EMBL/GenBank/DDBJ whole genome shotgun (WGS) entry which is preliminary data.</text>
</comment>
<keyword evidence="3 5" id="KW-1133">Transmembrane helix</keyword>
<organism evidence="7 8">
    <name type="scientific">Quillaja saponaria</name>
    <name type="common">Soap bark tree</name>
    <dbReference type="NCBI Taxonomy" id="32244"/>
    <lineage>
        <taxon>Eukaryota</taxon>
        <taxon>Viridiplantae</taxon>
        <taxon>Streptophyta</taxon>
        <taxon>Embryophyta</taxon>
        <taxon>Tracheophyta</taxon>
        <taxon>Spermatophyta</taxon>
        <taxon>Magnoliopsida</taxon>
        <taxon>eudicotyledons</taxon>
        <taxon>Gunneridae</taxon>
        <taxon>Pentapetalae</taxon>
        <taxon>rosids</taxon>
        <taxon>fabids</taxon>
        <taxon>Fabales</taxon>
        <taxon>Quillajaceae</taxon>
        <taxon>Quillaja</taxon>
    </lineage>
</organism>
<dbReference type="Pfam" id="PF03168">
    <property type="entry name" value="LEA_2"/>
    <property type="match status" value="1"/>
</dbReference>
<name>A0AAD7LKR2_QUISA</name>
<comment type="subcellular location">
    <subcellularLocation>
        <location evidence="1">Membrane</location>
        <topology evidence="1">Single-pass membrane protein</topology>
    </subcellularLocation>
</comment>
<evidence type="ECO:0000313" key="7">
    <source>
        <dbReference type="EMBL" id="KAJ7959959.1"/>
    </source>
</evidence>
<keyword evidence="8" id="KW-1185">Reference proteome</keyword>
<evidence type="ECO:0000313" key="8">
    <source>
        <dbReference type="Proteomes" id="UP001163823"/>
    </source>
</evidence>
<keyword evidence="2 5" id="KW-0812">Transmembrane</keyword>
<dbReference type="EMBL" id="JARAOO010000008">
    <property type="protein sequence ID" value="KAJ7959959.1"/>
    <property type="molecule type" value="Genomic_DNA"/>
</dbReference>
<dbReference type="InterPro" id="IPR004864">
    <property type="entry name" value="LEA_2"/>
</dbReference>
<evidence type="ECO:0000256" key="5">
    <source>
        <dbReference type="SAM" id="Phobius"/>
    </source>
</evidence>
<evidence type="ECO:0000256" key="2">
    <source>
        <dbReference type="ARBA" id="ARBA00022692"/>
    </source>
</evidence>
<accession>A0AAD7LKR2</accession>
<dbReference type="GO" id="GO:0098542">
    <property type="term" value="P:defense response to other organism"/>
    <property type="evidence" value="ECO:0007669"/>
    <property type="project" value="InterPro"/>
</dbReference>
<evidence type="ECO:0000256" key="1">
    <source>
        <dbReference type="ARBA" id="ARBA00004167"/>
    </source>
</evidence>
<evidence type="ECO:0000256" key="3">
    <source>
        <dbReference type="ARBA" id="ARBA00022989"/>
    </source>
</evidence>
<evidence type="ECO:0000259" key="6">
    <source>
        <dbReference type="Pfam" id="PF03168"/>
    </source>
</evidence>
<evidence type="ECO:0000256" key="4">
    <source>
        <dbReference type="ARBA" id="ARBA00023136"/>
    </source>
</evidence>
<dbReference type="PANTHER" id="PTHR31234">
    <property type="entry name" value="LATE EMBRYOGENESIS ABUNDANT (LEA) HYDROXYPROLINE-RICH GLYCOPROTEIN FAMILY"/>
    <property type="match status" value="1"/>
</dbReference>
<dbReference type="GO" id="GO:0005886">
    <property type="term" value="C:plasma membrane"/>
    <property type="evidence" value="ECO:0007669"/>
    <property type="project" value="TreeGrafter"/>
</dbReference>
<reference evidence="7" key="1">
    <citation type="journal article" date="2023" name="Science">
        <title>Elucidation of the pathway for biosynthesis of saponin adjuvants from the soapbark tree.</title>
        <authorList>
            <person name="Reed J."/>
            <person name="Orme A."/>
            <person name="El-Demerdash A."/>
            <person name="Owen C."/>
            <person name="Martin L.B.B."/>
            <person name="Misra R.C."/>
            <person name="Kikuchi S."/>
            <person name="Rejzek M."/>
            <person name="Martin A.C."/>
            <person name="Harkess A."/>
            <person name="Leebens-Mack J."/>
            <person name="Louveau T."/>
            <person name="Stephenson M.J."/>
            <person name="Osbourn A."/>
        </authorList>
    </citation>
    <scope>NUCLEOTIDE SEQUENCE</scope>
    <source>
        <strain evidence="7">S10</strain>
    </source>
</reference>
<dbReference type="Proteomes" id="UP001163823">
    <property type="component" value="Chromosome 8"/>
</dbReference>
<dbReference type="KEGG" id="qsa:O6P43_020471"/>
<dbReference type="AlphaFoldDB" id="A0AAD7LKR2"/>
<dbReference type="PANTHER" id="PTHR31234:SF32">
    <property type="entry name" value="LATE EMBRYOGENESIS ABUNDANT (LEA) HYDROXYPROLINE-RICH GLYCOPROTEIN FAMILY"/>
    <property type="match status" value="1"/>
</dbReference>
<sequence length="231" mass="25582">MADSGSKIQNDQNRAAPLLRNSSTRYKSKRTYHVAFDIPSNMRSGLDDDNYGGKEGRHSRPFCFTCATWGCILISAVILILLVGGVSYFAFLQSSMPHVNVMKLSVAKLDVTKSNNQAKIDTYVALRLDVKNKNEKLKLSYSDMNVEVTTSQKIILGKSKIDPFSQKAQNTTELDIRLSVRKSEVDADAATDLKTDLKNIQAVFNVVMKGNLGFHFEDSGIEYSAIASILC</sequence>
<gene>
    <name evidence="7" type="ORF">O6P43_020471</name>
</gene>